<sequence length="182" mass="20193">MGSTRFLLLCLFSFSMSFVAHEATEFVVGGKEKSWAIPTSANVLNEWAEKERFKVGDVLVFKYDSKTDSVLEVEEGDYKKCIKTKPIHEHHDGNTAVKINESGTFYFISGVDGHCEKGEKLEVKVLSHKHSSPPPKDSPVMFPPPMQTPAESPKTGSGSPNVRVFAVSTMVMAILMCFMILF</sequence>
<evidence type="ECO:0000256" key="10">
    <source>
        <dbReference type="SAM" id="MobiDB-lite"/>
    </source>
</evidence>
<dbReference type="InterPro" id="IPR003245">
    <property type="entry name" value="Phytocyanin_dom"/>
</dbReference>
<keyword evidence="7" id="KW-0325">Glycoprotein</keyword>
<dbReference type="Pfam" id="PF02298">
    <property type="entry name" value="Cu_bind_like"/>
    <property type="match status" value="1"/>
</dbReference>
<evidence type="ECO:0000256" key="6">
    <source>
        <dbReference type="ARBA" id="ARBA00023157"/>
    </source>
</evidence>
<evidence type="ECO:0000256" key="9">
    <source>
        <dbReference type="ARBA" id="ARBA00035011"/>
    </source>
</evidence>
<dbReference type="Gene3D" id="2.60.40.420">
    <property type="entry name" value="Cupredoxins - blue copper proteins"/>
    <property type="match status" value="1"/>
</dbReference>
<evidence type="ECO:0000259" key="13">
    <source>
        <dbReference type="PROSITE" id="PS51485"/>
    </source>
</evidence>
<comment type="caution">
    <text evidence="14">The sequence shown here is derived from an EMBL/GenBank/DDBJ whole genome shotgun (WGS) entry which is preliminary data.</text>
</comment>
<dbReference type="GO" id="GO:0005886">
    <property type="term" value="C:plasma membrane"/>
    <property type="evidence" value="ECO:0007669"/>
    <property type="project" value="UniProtKB-SubCell"/>
</dbReference>
<keyword evidence="3" id="KW-0336">GPI-anchor</keyword>
<dbReference type="PANTHER" id="PTHR33021">
    <property type="entry name" value="BLUE COPPER PROTEIN"/>
    <property type="match status" value="1"/>
</dbReference>
<evidence type="ECO:0000256" key="4">
    <source>
        <dbReference type="ARBA" id="ARBA00022729"/>
    </source>
</evidence>
<evidence type="ECO:0000256" key="8">
    <source>
        <dbReference type="ARBA" id="ARBA00023288"/>
    </source>
</evidence>
<evidence type="ECO:0000313" key="15">
    <source>
        <dbReference type="Proteomes" id="UP001408789"/>
    </source>
</evidence>
<dbReference type="GO" id="GO:0098552">
    <property type="term" value="C:side of membrane"/>
    <property type="evidence" value="ECO:0007669"/>
    <property type="project" value="UniProtKB-KW"/>
</dbReference>
<evidence type="ECO:0000256" key="11">
    <source>
        <dbReference type="SAM" id="Phobius"/>
    </source>
</evidence>
<keyword evidence="2" id="KW-1003">Cell membrane</keyword>
<keyword evidence="4 12" id="KW-0732">Signal</keyword>
<gene>
    <name evidence="14" type="ORF">SSX86_002895</name>
</gene>
<dbReference type="SUPFAM" id="SSF49503">
    <property type="entry name" value="Cupredoxins"/>
    <property type="match status" value="1"/>
</dbReference>
<feature type="transmembrane region" description="Helical" evidence="11">
    <location>
        <begin position="162"/>
        <end position="181"/>
    </location>
</feature>
<comment type="similarity">
    <text evidence="9">Belongs to the early nodulin-like (ENODL) family.</text>
</comment>
<feature type="signal peptide" evidence="12">
    <location>
        <begin position="1"/>
        <end position="22"/>
    </location>
</feature>
<keyword evidence="11" id="KW-1133">Transmembrane helix</keyword>
<dbReference type="FunFam" id="2.60.40.420:FF:000010">
    <property type="entry name" value="Early nodulin-like protein 1"/>
    <property type="match status" value="1"/>
</dbReference>
<dbReference type="PANTHER" id="PTHR33021:SF505">
    <property type="entry name" value="EARLY NODULIN-LIKE PROTEIN 1"/>
    <property type="match status" value="1"/>
</dbReference>
<feature type="region of interest" description="Disordered" evidence="10">
    <location>
        <begin position="128"/>
        <end position="159"/>
    </location>
</feature>
<evidence type="ECO:0000256" key="12">
    <source>
        <dbReference type="SAM" id="SignalP"/>
    </source>
</evidence>
<feature type="chain" id="PRO_5042841258" description="Phytocyanin domain-containing protein" evidence="12">
    <location>
        <begin position="23"/>
        <end position="182"/>
    </location>
</feature>
<dbReference type="PROSITE" id="PS51485">
    <property type="entry name" value="PHYTOCYANIN"/>
    <property type="match status" value="1"/>
</dbReference>
<dbReference type="InterPro" id="IPR008972">
    <property type="entry name" value="Cupredoxin"/>
</dbReference>
<dbReference type="CDD" id="cd11019">
    <property type="entry name" value="OsENODL1_like"/>
    <property type="match status" value="1"/>
</dbReference>
<reference evidence="14 15" key="1">
    <citation type="submission" date="2024-04" db="EMBL/GenBank/DDBJ databases">
        <title>The reference genome of an endangered Asteraceae, Deinandra increscens subsp. villosa, native to the Central Coast of California.</title>
        <authorList>
            <person name="Guilliams M."/>
            <person name="Hasenstab-Lehman K."/>
            <person name="Meyer R."/>
            <person name="Mcevoy S."/>
        </authorList>
    </citation>
    <scope>NUCLEOTIDE SEQUENCE [LARGE SCALE GENOMIC DNA]</scope>
    <source>
        <tissue evidence="14">Leaf</tissue>
    </source>
</reference>
<keyword evidence="15" id="KW-1185">Reference proteome</keyword>
<dbReference type="AlphaFoldDB" id="A0AAP0HBR1"/>
<dbReference type="EMBL" id="JBCNJP010000006">
    <property type="protein sequence ID" value="KAK9078837.1"/>
    <property type="molecule type" value="Genomic_DNA"/>
</dbReference>
<accession>A0AAP0HBR1</accession>
<dbReference type="Proteomes" id="UP001408789">
    <property type="component" value="Unassembled WGS sequence"/>
</dbReference>
<keyword evidence="6" id="KW-1015">Disulfide bond</keyword>
<keyword evidence="11" id="KW-0812">Transmembrane</keyword>
<protein>
    <recommendedName>
        <fullName evidence="13">Phytocyanin domain-containing protein</fullName>
    </recommendedName>
</protein>
<comment type="subcellular location">
    <subcellularLocation>
        <location evidence="1">Cell membrane</location>
        <topology evidence="1">Lipid-anchor</topology>
        <topology evidence="1">GPI-anchor</topology>
    </subcellularLocation>
</comment>
<feature type="compositionally biased region" description="Pro residues" evidence="10">
    <location>
        <begin position="132"/>
        <end position="147"/>
    </location>
</feature>
<feature type="domain" description="Phytocyanin" evidence="13">
    <location>
        <begin position="24"/>
        <end position="127"/>
    </location>
</feature>
<evidence type="ECO:0000313" key="14">
    <source>
        <dbReference type="EMBL" id="KAK9078837.1"/>
    </source>
</evidence>
<evidence type="ECO:0000256" key="5">
    <source>
        <dbReference type="ARBA" id="ARBA00023136"/>
    </source>
</evidence>
<organism evidence="14 15">
    <name type="scientific">Deinandra increscens subsp. villosa</name>
    <dbReference type="NCBI Taxonomy" id="3103831"/>
    <lineage>
        <taxon>Eukaryota</taxon>
        <taxon>Viridiplantae</taxon>
        <taxon>Streptophyta</taxon>
        <taxon>Embryophyta</taxon>
        <taxon>Tracheophyta</taxon>
        <taxon>Spermatophyta</taxon>
        <taxon>Magnoliopsida</taxon>
        <taxon>eudicotyledons</taxon>
        <taxon>Gunneridae</taxon>
        <taxon>Pentapetalae</taxon>
        <taxon>asterids</taxon>
        <taxon>campanulids</taxon>
        <taxon>Asterales</taxon>
        <taxon>Asteraceae</taxon>
        <taxon>Asteroideae</taxon>
        <taxon>Heliantheae alliance</taxon>
        <taxon>Madieae</taxon>
        <taxon>Madiinae</taxon>
        <taxon>Deinandra</taxon>
    </lineage>
</organism>
<keyword evidence="8" id="KW-0449">Lipoprotein</keyword>
<proteinExistence type="inferred from homology"/>
<evidence type="ECO:0000256" key="1">
    <source>
        <dbReference type="ARBA" id="ARBA00004609"/>
    </source>
</evidence>
<evidence type="ECO:0000256" key="7">
    <source>
        <dbReference type="ARBA" id="ARBA00023180"/>
    </source>
</evidence>
<dbReference type="InterPro" id="IPR039391">
    <property type="entry name" value="Phytocyanin-like"/>
</dbReference>
<evidence type="ECO:0000256" key="3">
    <source>
        <dbReference type="ARBA" id="ARBA00022622"/>
    </source>
</evidence>
<keyword evidence="5 11" id="KW-0472">Membrane</keyword>
<name>A0AAP0HBR1_9ASTR</name>
<dbReference type="GO" id="GO:0009055">
    <property type="term" value="F:electron transfer activity"/>
    <property type="evidence" value="ECO:0007669"/>
    <property type="project" value="InterPro"/>
</dbReference>
<dbReference type="InterPro" id="IPR041846">
    <property type="entry name" value="ENL_dom"/>
</dbReference>
<evidence type="ECO:0000256" key="2">
    <source>
        <dbReference type="ARBA" id="ARBA00022475"/>
    </source>
</evidence>